<dbReference type="Proteomes" id="UP001589887">
    <property type="component" value="Unassembled WGS sequence"/>
</dbReference>
<protein>
    <submittedName>
        <fullName evidence="1">Uncharacterized protein</fullName>
    </submittedName>
</protein>
<sequence>MRASRCPVWGQVTSPQSQRRMVRSVAVPGRPVRVASWALSRVASSAAVSACAVIQSASA</sequence>
<dbReference type="EMBL" id="JBHMQV010000009">
    <property type="protein sequence ID" value="MFC0843830.1"/>
    <property type="molecule type" value="Genomic_DNA"/>
</dbReference>
<comment type="caution">
    <text evidence="1">The sequence shown here is derived from an EMBL/GenBank/DDBJ whole genome shotgun (WGS) entry which is preliminary data.</text>
</comment>
<proteinExistence type="predicted"/>
<gene>
    <name evidence="1" type="ORF">ACFH04_08890</name>
</gene>
<name>A0ABV6TH54_9ACTN</name>
<evidence type="ECO:0000313" key="1">
    <source>
        <dbReference type="EMBL" id="MFC0843830.1"/>
    </source>
</evidence>
<keyword evidence="2" id="KW-1185">Reference proteome</keyword>
<accession>A0ABV6TH54</accession>
<dbReference type="RefSeq" id="WP_394317600.1">
    <property type="nucleotide sequence ID" value="NZ_JBHMQV010000009.1"/>
</dbReference>
<evidence type="ECO:0000313" key="2">
    <source>
        <dbReference type="Proteomes" id="UP001589887"/>
    </source>
</evidence>
<organism evidence="1 2">
    <name type="scientific">Streptomyces noboritoensis</name>
    <dbReference type="NCBI Taxonomy" id="67337"/>
    <lineage>
        <taxon>Bacteria</taxon>
        <taxon>Bacillati</taxon>
        <taxon>Actinomycetota</taxon>
        <taxon>Actinomycetes</taxon>
        <taxon>Kitasatosporales</taxon>
        <taxon>Streptomycetaceae</taxon>
        <taxon>Streptomyces</taxon>
    </lineage>
</organism>
<reference evidence="1 2" key="1">
    <citation type="submission" date="2024-09" db="EMBL/GenBank/DDBJ databases">
        <authorList>
            <person name="Sun Q."/>
            <person name="Mori K."/>
        </authorList>
    </citation>
    <scope>NUCLEOTIDE SEQUENCE [LARGE SCALE GENOMIC DNA]</scope>
    <source>
        <strain evidence="1 2">JCM 4557</strain>
    </source>
</reference>